<dbReference type="STRING" id="394096.DB31_5164"/>
<dbReference type="PATRIC" id="fig|394096.3.peg.1646"/>
<dbReference type="CDD" id="cd03114">
    <property type="entry name" value="MMAA-like"/>
    <property type="match status" value="1"/>
</dbReference>
<comment type="similarity">
    <text evidence="1">Belongs to the SIMIBI class G3E GTPase family. ArgK/MeaB subfamily.</text>
</comment>
<keyword evidence="4" id="KW-0342">GTP-binding</keyword>
<dbReference type="InterPro" id="IPR027417">
    <property type="entry name" value="P-loop_NTPase"/>
</dbReference>
<evidence type="ECO:0000256" key="2">
    <source>
        <dbReference type="ARBA" id="ARBA00022741"/>
    </source>
</evidence>
<reference evidence="6 7" key="1">
    <citation type="submission" date="2014-04" db="EMBL/GenBank/DDBJ databases">
        <title>Genome assembly of Hyalangium minutum DSM 14724.</title>
        <authorList>
            <person name="Sharma G."/>
            <person name="Subramanian S."/>
        </authorList>
    </citation>
    <scope>NUCLEOTIDE SEQUENCE [LARGE SCALE GENOMIC DNA]</scope>
    <source>
        <strain evidence="6 7">DSM 14724</strain>
    </source>
</reference>
<sequence length="346" mass="37634">MATVTPLSQRVLAGDVRAASRLMRHIDDGEASATADLQALFPKTGKAYIIGLTGSPGAGKSTLTDRLITRFRKQGKRVGVLAVDPTSPFTGGAILGDRIRMQEHATDPGVFIRSLATRGNLGGLSRATGDCIRVMDAMGQDIVLVETVGVGQDEIDIAQMAHTTVVVTVPGMGDDVQAIKAGILEVADVFAVNKSDLDGADRMVRELRMMLELRHAVKAPAMDHDAHHRMVRAKAEGRHVEETPPPREWEPPILKVVAAKSQGVDELVQAIEQHRAFLEETGLRKEKERSRAAMQFVALLRERLLRGALAKLERERGRLDEVASRIAERQADPYALAEELASQLAE</sequence>
<keyword evidence="6" id="KW-0808">Transferase</keyword>
<dbReference type="PANTHER" id="PTHR43087:SF1">
    <property type="entry name" value="LAO_AO TRANSPORT SYSTEM ATPASE"/>
    <property type="match status" value="1"/>
</dbReference>
<evidence type="ECO:0000313" key="7">
    <source>
        <dbReference type="Proteomes" id="UP000028725"/>
    </source>
</evidence>
<accession>A0A085WR09</accession>
<dbReference type="OrthoDB" id="9778292at2"/>
<evidence type="ECO:0000256" key="4">
    <source>
        <dbReference type="ARBA" id="ARBA00023134"/>
    </source>
</evidence>
<dbReference type="GO" id="GO:0005525">
    <property type="term" value="F:GTP binding"/>
    <property type="evidence" value="ECO:0007669"/>
    <property type="project" value="UniProtKB-KW"/>
</dbReference>
<dbReference type="InterPro" id="IPR052040">
    <property type="entry name" value="GTPase/Isobutyryl-CoA_mutase"/>
</dbReference>
<evidence type="ECO:0000256" key="5">
    <source>
        <dbReference type="ARBA" id="ARBA00023186"/>
    </source>
</evidence>
<comment type="caution">
    <text evidence="6">The sequence shown here is derived from an EMBL/GenBank/DDBJ whole genome shotgun (WGS) entry which is preliminary data.</text>
</comment>
<dbReference type="GO" id="GO:0003924">
    <property type="term" value="F:GTPase activity"/>
    <property type="evidence" value="ECO:0007669"/>
    <property type="project" value="InterPro"/>
</dbReference>
<keyword evidence="3" id="KW-0378">Hydrolase</keyword>
<proteinExistence type="inferred from homology"/>
<organism evidence="6 7">
    <name type="scientific">Hyalangium minutum</name>
    <dbReference type="NCBI Taxonomy" id="394096"/>
    <lineage>
        <taxon>Bacteria</taxon>
        <taxon>Pseudomonadati</taxon>
        <taxon>Myxococcota</taxon>
        <taxon>Myxococcia</taxon>
        <taxon>Myxococcales</taxon>
        <taxon>Cystobacterineae</taxon>
        <taxon>Archangiaceae</taxon>
        <taxon>Hyalangium</taxon>
    </lineage>
</organism>
<keyword evidence="5" id="KW-0143">Chaperone</keyword>
<dbReference type="AlphaFoldDB" id="A0A085WR09"/>
<dbReference type="InterPro" id="IPR005129">
    <property type="entry name" value="GTPase_ArgK"/>
</dbReference>
<dbReference type="Proteomes" id="UP000028725">
    <property type="component" value="Unassembled WGS sequence"/>
</dbReference>
<keyword evidence="7" id="KW-1185">Reference proteome</keyword>
<gene>
    <name evidence="6" type="ORF">DB31_5164</name>
</gene>
<keyword evidence="2" id="KW-0547">Nucleotide-binding</keyword>
<dbReference type="EMBL" id="JMCB01000003">
    <property type="protein sequence ID" value="KFE70122.1"/>
    <property type="molecule type" value="Genomic_DNA"/>
</dbReference>
<dbReference type="PANTHER" id="PTHR43087">
    <property type="entry name" value="LYSINE/ARGININE/ORNITHINE TRANSPORT SYSTEM KINASE"/>
    <property type="match status" value="1"/>
</dbReference>
<dbReference type="SUPFAM" id="SSF52540">
    <property type="entry name" value="P-loop containing nucleoside triphosphate hydrolases"/>
    <property type="match status" value="1"/>
</dbReference>
<dbReference type="NCBIfam" id="TIGR00750">
    <property type="entry name" value="lao"/>
    <property type="match status" value="1"/>
</dbReference>
<evidence type="ECO:0000256" key="3">
    <source>
        <dbReference type="ARBA" id="ARBA00022801"/>
    </source>
</evidence>
<dbReference type="Gene3D" id="3.40.50.300">
    <property type="entry name" value="P-loop containing nucleotide triphosphate hydrolases"/>
    <property type="match status" value="1"/>
</dbReference>
<evidence type="ECO:0000256" key="1">
    <source>
        <dbReference type="ARBA" id="ARBA00009625"/>
    </source>
</evidence>
<evidence type="ECO:0000313" key="6">
    <source>
        <dbReference type="EMBL" id="KFE70122.1"/>
    </source>
</evidence>
<dbReference type="GO" id="GO:0016301">
    <property type="term" value="F:kinase activity"/>
    <property type="evidence" value="ECO:0007669"/>
    <property type="project" value="UniProtKB-KW"/>
</dbReference>
<keyword evidence="6" id="KW-0418">Kinase</keyword>
<name>A0A085WR09_9BACT</name>
<protein>
    <submittedName>
        <fullName evidence="6">Putative periplasmic protein kinase ArgK</fullName>
    </submittedName>
</protein>
<dbReference type="Pfam" id="PF03308">
    <property type="entry name" value="MeaB"/>
    <property type="match status" value="1"/>
</dbReference>